<evidence type="ECO:0000313" key="4">
    <source>
        <dbReference type="EMBL" id="QDT71701.1"/>
    </source>
</evidence>
<keyword evidence="1" id="KW-1133">Transmembrane helix</keyword>
<dbReference type="KEGG" id="llh:I41_08610"/>
<dbReference type="PANTHER" id="PTHR37464">
    <property type="entry name" value="BLL2463 PROTEIN"/>
    <property type="match status" value="1"/>
</dbReference>
<accession>A0A517TTJ9</accession>
<sequence>MSFLQPAMLWSLLALVPLAAIYFLKVRPQRRPTTAYFLWEKIFQEKRSSSLFQRLRDVISLLLMLLAAAAICFALAQPEWTDERQDLLIVLDNSASMAARDGSSNRLDDAKQLATGLVQGLNGSQRAAVATIGDVLTYCSHLTDNPRELLNAVDQIESAPAGLQDSALAELAEASKASGRRRILLISDGSFAADRIPEEIELFKVGGAVENLGLIAADIAFLPGGDDRLGVYFQVASTFEEPQECDLTLTHVEPDGREQLLKVIPLRIAPGANPPERFTLENAPAGRWLARIDRDDALADDNVAYLAARKPKPIPVAVESSDRFFLENSVLAFSGSDALLQLTEGNPAVAIAKSTTPEATLAVIFQPTGDSPWWTELGEEVEVGAPRVLHPEHAALAHVDAATIPFVGARQLAPAPGAHLLVADDAGLPLIYIARHEGKSAIVVNLDPVAADFYFSAWFPVLVHSAVTHLVGRETPLAASYRPGEKIPTLAASEDEETTLVDDANASESARGKWRNLPRKLGFYQLQNASSEWDVGASLLSEQETLLAGKETVDSRRPISQGRSPVHWLTLLAIVVLTGESILYHRRKVG</sequence>
<dbReference type="Pfam" id="PF07584">
    <property type="entry name" value="BatA"/>
    <property type="match status" value="1"/>
</dbReference>
<dbReference type="Proteomes" id="UP000317909">
    <property type="component" value="Chromosome"/>
</dbReference>
<dbReference type="PANTHER" id="PTHR37464:SF1">
    <property type="entry name" value="BLL2463 PROTEIN"/>
    <property type="match status" value="1"/>
</dbReference>
<dbReference type="Pfam" id="PF13519">
    <property type="entry name" value="VWA_2"/>
    <property type="match status" value="1"/>
</dbReference>
<name>A0A517TTJ9_9BACT</name>
<evidence type="ECO:0000259" key="2">
    <source>
        <dbReference type="Pfam" id="PF07584"/>
    </source>
</evidence>
<dbReference type="AlphaFoldDB" id="A0A517TTJ9"/>
<feature type="transmembrane region" description="Helical" evidence="1">
    <location>
        <begin position="58"/>
        <end position="76"/>
    </location>
</feature>
<evidence type="ECO:0000259" key="3">
    <source>
        <dbReference type="Pfam" id="PF13519"/>
    </source>
</evidence>
<evidence type="ECO:0000313" key="5">
    <source>
        <dbReference type="Proteomes" id="UP000317909"/>
    </source>
</evidence>
<dbReference type="Gene3D" id="3.40.50.410">
    <property type="entry name" value="von Willebrand factor, type A domain"/>
    <property type="match status" value="1"/>
</dbReference>
<dbReference type="SUPFAM" id="SSF53300">
    <property type="entry name" value="vWA-like"/>
    <property type="match status" value="1"/>
</dbReference>
<feature type="domain" description="Aerotolerance regulator N-terminal" evidence="2">
    <location>
        <begin position="1"/>
        <end position="78"/>
    </location>
</feature>
<organism evidence="4 5">
    <name type="scientific">Lacipirellula limnantheis</name>
    <dbReference type="NCBI Taxonomy" id="2528024"/>
    <lineage>
        <taxon>Bacteria</taxon>
        <taxon>Pseudomonadati</taxon>
        <taxon>Planctomycetota</taxon>
        <taxon>Planctomycetia</taxon>
        <taxon>Pirellulales</taxon>
        <taxon>Lacipirellulaceae</taxon>
        <taxon>Lacipirellula</taxon>
    </lineage>
</organism>
<dbReference type="NCBIfam" id="TIGR02226">
    <property type="entry name" value="two_anch"/>
    <property type="match status" value="1"/>
</dbReference>
<dbReference type="InterPro" id="IPR024163">
    <property type="entry name" value="Aerotolerance_reg_N"/>
</dbReference>
<keyword evidence="1" id="KW-0812">Transmembrane</keyword>
<dbReference type="EMBL" id="CP036339">
    <property type="protein sequence ID" value="QDT71701.1"/>
    <property type="molecule type" value="Genomic_DNA"/>
</dbReference>
<proteinExistence type="predicted"/>
<reference evidence="4 5" key="1">
    <citation type="submission" date="2019-02" db="EMBL/GenBank/DDBJ databases">
        <title>Deep-cultivation of Planctomycetes and their phenomic and genomic characterization uncovers novel biology.</title>
        <authorList>
            <person name="Wiegand S."/>
            <person name="Jogler M."/>
            <person name="Boedeker C."/>
            <person name="Pinto D."/>
            <person name="Vollmers J."/>
            <person name="Rivas-Marin E."/>
            <person name="Kohn T."/>
            <person name="Peeters S.H."/>
            <person name="Heuer A."/>
            <person name="Rast P."/>
            <person name="Oberbeckmann S."/>
            <person name="Bunk B."/>
            <person name="Jeske O."/>
            <person name="Meyerdierks A."/>
            <person name="Storesund J.E."/>
            <person name="Kallscheuer N."/>
            <person name="Luecker S."/>
            <person name="Lage O.M."/>
            <person name="Pohl T."/>
            <person name="Merkel B.J."/>
            <person name="Hornburger P."/>
            <person name="Mueller R.-W."/>
            <person name="Bruemmer F."/>
            <person name="Labrenz M."/>
            <person name="Spormann A.M."/>
            <person name="Op den Camp H."/>
            <person name="Overmann J."/>
            <person name="Amann R."/>
            <person name="Jetten M.S.M."/>
            <person name="Mascher T."/>
            <person name="Medema M.H."/>
            <person name="Devos D.P."/>
            <person name="Kaster A.-K."/>
            <person name="Ovreas L."/>
            <person name="Rohde M."/>
            <person name="Galperin M.Y."/>
            <person name="Jogler C."/>
        </authorList>
    </citation>
    <scope>NUCLEOTIDE SEQUENCE [LARGE SCALE GENOMIC DNA]</scope>
    <source>
        <strain evidence="4 5">I41</strain>
    </source>
</reference>
<feature type="transmembrane region" description="Helical" evidence="1">
    <location>
        <begin position="6"/>
        <end position="24"/>
    </location>
</feature>
<dbReference type="InterPro" id="IPR002035">
    <property type="entry name" value="VWF_A"/>
</dbReference>
<dbReference type="RefSeq" id="WP_145431179.1">
    <property type="nucleotide sequence ID" value="NZ_CP036339.1"/>
</dbReference>
<evidence type="ECO:0008006" key="6">
    <source>
        <dbReference type="Google" id="ProtNLM"/>
    </source>
</evidence>
<keyword evidence="1" id="KW-0472">Membrane</keyword>
<evidence type="ECO:0000256" key="1">
    <source>
        <dbReference type="SAM" id="Phobius"/>
    </source>
</evidence>
<gene>
    <name evidence="4" type="ORF">I41_08610</name>
</gene>
<keyword evidence="5" id="KW-1185">Reference proteome</keyword>
<dbReference type="OrthoDB" id="5289914at2"/>
<dbReference type="InterPro" id="IPR036465">
    <property type="entry name" value="vWFA_dom_sf"/>
</dbReference>
<protein>
    <recommendedName>
        <fullName evidence="6">VWFA domain-containing protein</fullName>
    </recommendedName>
</protein>
<dbReference type="InterPro" id="IPR011933">
    <property type="entry name" value="Double_TM_dom"/>
</dbReference>
<feature type="domain" description="VWFA" evidence="3">
    <location>
        <begin position="87"/>
        <end position="189"/>
    </location>
</feature>